<dbReference type="PANTHER" id="PTHR43775">
    <property type="entry name" value="FATTY ACID SYNTHASE"/>
    <property type="match status" value="1"/>
</dbReference>
<name>A0A4Q2SGQ4_9HYPH</name>
<dbReference type="Gene3D" id="3.30.70.3290">
    <property type="match status" value="1"/>
</dbReference>
<evidence type="ECO:0000259" key="6">
    <source>
        <dbReference type="PROSITE" id="PS50075"/>
    </source>
</evidence>
<evidence type="ECO:0000256" key="1">
    <source>
        <dbReference type="ARBA" id="ARBA00022450"/>
    </source>
</evidence>
<dbReference type="SUPFAM" id="SSF50129">
    <property type="entry name" value="GroES-like"/>
    <property type="match status" value="1"/>
</dbReference>
<dbReference type="GO" id="GO:0004315">
    <property type="term" value="F:3-oxoacyl-[acyl-carrier-protein] synthase activity"/>
    <property type="evidence" value="ECO:0007669"/>
    <property type="project" value="InterPro"/>
</dbReference>
<dbReference type="PROSITE" id="PS52019">
    <property type="entry name" value="PKS_MFAS_DH"/>
    <property type="match status" value="1"/>
</dbReference>
<feature type="domain" description="Ketosynthase family 3 (KS3)" evidence="7">
    <location>
        <begin position="1"/>
        <end position="422"/>
    </location>
</feature>
<comment type="caution">
    <text evidence="9">The sequence shown here is derived from an EMBL/GenBank/DDBJ whole genome shotgun (WGS) entry which is preliminary data.</text>
</comment>
<dbReference type="Pfam" id="PF14765">
    <property type="entry name" value="PS-DH"/>
    <property type="match status" value="1"/>
</dbReference>
<dbReference type="InterPro" id="IPR018201">
    <property type="entry name" value="Ketoacyl_synth_AS"/>
</dbReference>
<evidence type="ECO:0000313" key="10">
    <source>
        <dbReference type="Proteomes" id="UP000291088"/>
    </source>
</evidence>
<dbReference type="SUPFAM" id="SSF55048">
    <property type="entry name" value="Probable ACP-binding domain of malonyl-CoA ACP transacylase"/>
    <property type="match status" value="1"/>
</dbReference>
<dbReference type="PROSITE" id="PS01162">
    <property type="entry name" value="QOR_ZETA_CRYSTAL"/>
    <property type="match status" value="1"/>
</dbReference>
<evidence type="ECO:0000259" key="8">
    <source>
        <dbReference type="PROSITE" id="PS52019"/>
    </source>
</evidence>
<dbReference type="SMART" id="SM00826">
    <property type="entry name" value="PKS_DH"/>
    <property type="match status" value="1"/>
</dbReference>
<dbReference type="Pfam" id="PF08240">
    <property type="entry name" value="ADH_N"/>
    <property type="match status" value="1"/>
</dbReference>
<dbReference type="Pfam" id="PF08659">
    <property type="entry name" value="KR"/>
    <property type="match status" value="1"/>
</dbReference>
<dbReference type="InterPro" id="IPR020843">
    <property type="entry name" value="ER"/>
</dbReference>
<dbReference type="SMART" id="SM00822">
    <property type="entry name" value="PKS_KR"/>
    <property type="match status" value="1"/>
</dbReference>
<keyword evidence="10" id="KW-1185">Reference proteome</keyword>
<dbReference type="Proteomes" id="UP000291088">
    <property type="component" value="Unassembled WGS sequence"/>
</dbReference>
<feature type="region of interest" description="N-terminal hotdog fold" evidence="5">
    <location>
        <begin position="883"/>
        <end position="1013"/>
    </location>
</feature>
<dbReference type="FunFam" id="3.40.50.720:FF:000209">
    <property type="entry name" value="Polyketide synthase Pks12"/>
    <property type="match status" value="1"/>
</dbReference>
<dbReference type="SMART" id="SM00825">
    <property type="entry name" value="PKS_KS"/>
    <property type="match status" value="1"/>
</dbReference>
<dbReference type="InterPro" id="IPR002364">
    <property type="entry name" value="Quin_OxRdtase/zeta-crystal_CS"/>
</dbReference>
<dbReference type="InterPro" id="IPR016039">
    <property type="entry name" value="Thiolase-like"/>
</dbReference>
<dbReference type="SUPFAM" id="SSF47336">
    <property type="entry name" value="ACP-like"/>
    <property type="match status" value="1"/>
</dbReference>
<dbReference type="PROSITE" id="PS00606">
    <property type="entry name" value="KS3_1"/>
    <property type="match status" value="1"/>
</dbReference>
<dbReference type="RefSeq" id="WP_129333942.1">
    <property type="nucleotide sequence ID" value="NZ_SDVB01000311.1"/>
</dbReference>
<dbReference type="InterPro" id="IPR049551">
    <property type="entry name" value="PKS_DH_C"/>
</dbReference>
<feature type="region of interest" description="C-terminal hotdog fold" evidence="5">
    <location>
        <begin position="1026"/>
        <end position="1173"/>
    </location>
</feature>
<dbReference type="PANTHER" id="PTHR43775:SF37">
    <property type="entry name" value="SI:DKEY-61P9.11"/>
    <property type="match status" value="1"/>
</dbReference>
<dbReference type="InterPro" id="IPR042104">
    <property type="entry name" value="PKS_dehydratase_sf"/>
</dbReference>
<organism evidence="9 10">
    <name type="scientific">Ciceribacter ferrooxidans</name>
    <dbReference type="NCBI Taxonomy" id="2509717"/>
    <lineage>
        <taxon>Bacteria</taxon>
        <taxon>Pseudomonadati</taxon>
        <taxon>Pseudomonadota</taxon>
        <taxon>Alphaproteobacteria</taxon>
        <taxon>Hyphomicrobiales</taxon>
        <taxon>Rhizobiaceae</taxon>
        <taxon>Ciceribacter</taxon>
    </lineage>
</organism>
<dbReference type="InterPro" id="IPR032821">
    <property type="entry name" value="PKS_assoc"/>
</dbReference>
<dbReference type="InterPro" id="IPR013968">
    <property type="entry name" value="PKS_KR"/>
</dbReference>
<dbReference type="SUPFAM" id="SSF51735">
    <property type="entry name" value="NAD(P)-binding Rossmann-fold domains"/>
    <property type="match status" value="2"/>
</dbReference>
<dbReference type="InterPro" id="IPR020841">
    <property type="entry name" value="PKS_Beta-ketoAc_synthase_dom"/>
</dbReference>
<dbReference type="OrthoDB" id="9778690at2"/>
<dbReference type="SMART" id="SM00829">
    <property type="entry name" value="PKS_ER"/>
    <property type="match status" value="1"/>
</dbReference>
<feature type="domain" description="Carrier" evidence="6">
    <location>
        <begin position="2396"/>
        <end position="2473"/>
    </location>
</feature>
<dbReference type="InterPro" id="IPR014043">
    <property type="entry name" value="Acyl_transferase_dom"/>
</dbReference>
<dbReference type="SMART" id="SM00823">
    <property type="entry name" value="PKS_PP"/>
    <property type="match status" value="1"/>
</dbReference>
<dbReference type="GO" id="GO:0004312">
    <property type="term" value="F:fatty acid synthase activity"/>
    <property type="evidence" value="ECO:0007669"/>
    <property type="project" value="TreeGrafter"/>
</dbReference>
<keyword evidence="2" id="KW-0597">Phosphoprotein</keyword>
<dbReference type="SUPFAM" id="SSF53901">
    <property type="entry name" value="Thiolase-like"/>
    <property type="match status" value="1"/>
</dbReference>
<dbReference type="InterPro" id="IPR009081">
    <property type="entry name" value="PP-bd_ACP"/>
</dbReference>
<dbReference type="InterPro" id="IPR013154">
    <property type="entry name" value="ADH-like_N"/>
</dbReference>
<dbReference type="Gene3D" id="3.40.47.10">
    <property type="match status" value="1"/>
</dbReference>
<dbReference type="InterPro" id="IPR036736">
    <property type="entry name" value="ACP-like_sf"/>
</dbReference>
<evidence type="ECO:0000313" key="9">
    <source>
        <dbReference type="EMBL" id="RYC04645.1"/>
    </source>
</evidence>
<dbReference type="InterPro" id="IPR036291">
    <property type="entry name" value="NAD(P)-bd_dom_sf"/>
</dbReference>
<dbReference type="InterPro" id="IPR050091">
    <property type="entry name" value="PKS_NRPS_Biosynth_Enz"/>
</dbReference>
<dbReference type="Pfam" id="PF13602">
    <property type="entry name" value="ADH_zinc_N_2"/>
    <property type="match status" value="1"/>
</dbReference>
<evidence type="ECO:0000256" key="3">
    <source>
        <dbReference type="ARBA" id="ARBA00022679"/>
    </source>
</evidence>
<dbReference type="InterPro" id="IPR020806">
    <property type="entry name" value="PKS_PP-bd"/>
</dbReference>
<reference evidence="9 10" key="1">
    <citation type="submission" date="2019-01" db="EMBL/GenBank/DDBJ databases">
        <authorList>
            <person name="Deng T."/>
        </authorList>
    </citation>
    <scope>NUCLEOTIDE SEQUENCE [LARGE SCALE GENOMIC DNA]</scope>
    <source>
        <strain evidence="9 10">F8825</strain>
    </source>
</reference>
<dbReference type="Gene3D" id="1.10.1200.10">
    <property type="entry name" value="ACP-like"/>
    <property type="match status" value="1"/>
</dbReference>
<dbReference type="Pfam" id="PF00109">
    <property type="entry name" value="ketoacyl-synt"/>
    <property type="match status" value="1"/>
</dbReference>
<dbReference type="Gene3D" id="3.10.129.110">
    <property type="entry name" value="Polyketide synthase dehydratase"/>
    <property type="match status" value="1"/>
</dbReference>
<dbReference type="PROSITE" id="PS52004">
    <property type="entry name" value="KS3_2"/>
    <property type="match status" value="1"/>
</dbReference>
<dbReference type="Gene3D" id="3.40.366.10">
    <property type="entry name" value="Malonyl-Coenzyme A Acyl Carrier Protein, domain 2"/>
    <property type="match status" value="1"/>
</dbReference>
<dbReference type="InterPro" id="IPR049900">
    <property type="entry name" value="PKS_mFAS_DH"/>
</dbReference>
<dbReference type="InterPro" id="IPR001227">
    <property type="entry name" value="Ac_transferase_dom_sf"/>
</dbReference>
<dbReference type="CDD" id="cd05195">
    <property type="entry name" value="enoyl_red"/>
    <property type="match status" value="1"/>
</dbReference>
<dbReference type="InterPro" id="IPR011032">
    <property type="entry name" value="GroES-like_sf"/>
</dbReference>
<dbReference type="Gene3D" id="3.40.50.720">
    <property type="entry name" value="NAD(P)-binding Rossmann-like Domain"/>
    <property type="match status" value="3"/>
</dbReference>
<feature type="active site" description="Proton acceptor; for dehydratase activity" evidence="5">
    <location>
        <position position="923"/>
    </location>
</feature>
<dbReference type="Pfam" id="PF21089">
    <property type="entry name" value="PKS_DH_N"/>
    <property type="match status" value="1"/>
</dbReference>
<dbReference type="SMART" id="SM00827">
    <property type="entry name" value="PKS_AT"/>
    <property type="match status" value="1"/>
</dbReference>
<dbReference type="InterPro" id="IPR020807">
    <property type="entry name" value="PKS_DH"/>
</dbReference>
<dbReference type="EMBL" id="SDVB01000311">
    <property type="protein sequence ID" value="RYC04645.1"/>
    <property type="molecule type" value="Genomic_DNA"/>
</dbReference>
<gene>
    <name evidence="9" type="ORF">EUU22_21025</name>
</gene>
<dbReference type="Pfam" id="PF00550">
    <property type="entry name" value="PP-binding"/>
    <property type="match status" value="1"/>
</dbReference>
<keyword evidence="3" id="KW-0808">Transferase</keyword>
<dbReference type="Pfam" id="PF00698">
    <property type="entry name" value="Acyl_transf_1"/>
    <property type="match status" value="1"/>
</dbReference>
<dbReference type="GO" id="GO:0031177">
    <property type="term" value="F:phosphopantetheine binding"/>
    <property type="evidence" value="ECO:0007669"/>
    <property type="project" value="InterPro"/>
</dbReference>
<feature type="domain" description="PKS/mFAS DH" evidence="8">
    <location>
        <begin position="883"/>
        <end position="1173"/>
    </location>
</feature>
<dbReference type="Pfam" id="PF02801">
    <property type="entry name" value="Ketoacyl-synt_C"/>
    <property type="match status" value="1"/>
</dbReference>
<evidence type="ECO:0000256" key="4">
    <source>
        <dbReference type="ARBA" id="ARBA00023268"/>
    </source>
</evidence>
<dbReference type="InterPro" id="IPR014031">
    <property type="entry name" value="Ketoacyl_synth_C"/>
</dbReference>
<protein>
    <submittedName>
        <fullName evidence="9">SDR family NAD(P)-dependent oxidoreductase</fullName>
    </submittedName>
</protein>
<dbReference type="GO" id="GO:0008270">
    <property type="term" value="F:zinc ion binding"/>
    <property type="evidence" value="ECO:0007669"/>
    <property type="project" value="InterPro"/>
</dbReference>
<dbReference type="InterPro" id="IPR049552">
    <property type="entry name" value="PKS_DH_N"/>
</dbReference>
<dbReference type="GO" id="GO:0016491">
    <property type="term" value="F:oxidoreductase activity"/>
    <property type="evidence" value="ECO:0007669"/>
    <property type="project" value="InterPro"/>
</dbReference>
<dbReference type="InterPro" id="IPR057326">
    <property type="entry name" value="KR_dom"/>
</dbReference>
<proteinExistence type="predicted"/>
<evidence type="ECO:0000256" key="2">
    <source>
        <dbReference type="ARBA" id="ARBA00022553"/>
    </source>
</evidence>
<dbReference type="GO" id="GO:0006633">
    <property type="term" value="P:fatty acid biosynthetic process"/>
    <property type="evidence" value="ECO:0007669"/>
    <property type="project" value="InterPro"/>
</dbReference>
<dbReference type="InterPro" id="IPR014030">
    <property type="entry name" value="Ketoacyl_synth_N"/>
</dbReference>
<sequence length="2504" mass="269323">MTVEVIGRACAAPGANSPEELFELMRAEVCSVTSIPGDRWDLARFWHPEMGVAGKSYTFAAGVLGDIYSFDPALFGISKREAVFMDPQQRLLLEVTWRALEDANIPVAKIQGERVAVFVGASSLDHANLSVEDPAAPGPYFMTGNTLSVVANRISHVFGLNGPSLSVDTACSSSLVALDQAVKALESDEIDTAIVGGVNVLVHPLPFVGFAQARMLSMDGLCKAYDDDGIGYVRAEGAAALVLRRSDRVRREGDRSRATIVATGTNAAGRTNGISLPSREAQAELLRAVYDGNGIDPNDVVFIEGHGTGTKVGDPAEVWSLGQVIGKRRRQPIPIGSIKSNIGHTEPASGLLGMIKAMLALENNYLPASLHFEKPNEDIDFEGLNVRVANEPILLERSDRPRLAGVNSFGFGGANAHVVLSDPQAGVDQRAGDDQGETPVFLASAHTAESLRGLLEGYRERLEEASSATEKRAIVAAAGANRSAMRHRFVMRGSAESVSETISAYLAGAGRGIAEIGEATARDPKVALAFSGNGAQWAGMGLDALNRNEVFRTTFSTVSRLFHAYSQVDLLEVLSDPELTEKLGDTKIAQPLLFAIQVALFDALVALGLDTQAVLGHSVGEVAAAYAAGALTLEDAVTVIAKRSLHQDVLAGDGTMAAVKLGEQATLDLIKSLELDGITVAAINAHNSVTVSGTYEQVKALREKARKRKVAVQPLDINYPFHHPLIDRARDAFMADMPTISPRSSATAFISTVTGTVLDGASLTPEYWWRNVRQPVKFMHAVEEAIAQGCTVFIEVSPRAILGGYIGDIAKNRSASVSVVPTLSRDDHEFGVDPVFQSMARAMASGAAFDEERVFGRRNAFVSLPALPFDKVDLRPDRTSDRADIYGRDNEYGYTLAGWRIDPNGASWKNHIDAHLFPDLAEHVVDGRAIMPGSGFIEIALAAARQFYRHDQVEISNLEIVRPLELSRNRLIELSTIISPETGDLEIRSRERLSEDDWSVHVVARSRKLTAAELASAPEIEADGASAEIDPANTYRIAANFGLDYGPSFQLMAQTVCHGERLIEVRLNEAEKPAHPSLRYNLNPMSVDAAFHGLVALFDRFSGDHSGAPYIPVRFGAIRVAVTEKPLRRAVIEIERLSPTSIKAKFHLFDEDGRRIATFEDCRFRRTYLKQRKTLGALSFHYEMLPATARQTIASAAGAASGKALFNDAPESALDNETFLFNAAVFRAMHDLLSIVGQGKQVIAASDLPEDPRLRPFLFNGLHLLTDAGLAEQREDGWQLASECSLPPVSEVLGELYASAPERTVEAVLINDCYREVRERLSAVSVTSGEEGGRADRFISEATLEHLTIHSVAARNRAAMLVEALRNALADGSGTARILELGSTSPHLTRRLAEIAEAKNATFAIYEPDNGLRHRLELTFENDPRVTVLDRLETELAADIVVSASDRLRALIEDDVAKLPSDWLVRSAVLLAAVSAPGVFQDFVHGLNEDWFSRSRSEEFPIGSLPSTPEWSELLKQRGYVHTNVRQRDMTGGSAILIEASGSRAISAETVVETSAVVEPFRPVVMVHRGGTDSGTLADIAKAAGFSRTQSFAASGDLALDKAAFLDVFSRDGGATDKIVFLSPRHLPVEDASRELQQRVLALSALALAQAEYRNTVTQTQKLRLIVVAPGGAPAGGSSVGQPADPVNSGLWVFLRVLRNEFDFLDVECVDAAGESDDLKVLLETARRVSESTGRNREWRIEADGTVSEIRAVPGAAPRAFGVTSDFTAAVIRQQVPSQVASIRWESCELPKIGPDEVLVEVAATGLNFRDVMWAMGLLPEEALEDGFAGASIGMEFSGRVVGIGSAIDDLTIGDPVMAIAASAFSTHVVVKRTGVARLPAGIDPVAAASIPVVFLTAYYAIVELGRARLGETILIHGAAGGVGLAALQVAKHTGLKVIATAGTEEKRRFVEMLGADHVFDSRTLSFVGDVLSVTGGEGVDIVLNSLFGEAMEKSLSLVKPFGRFLELGKRDYYADSKIGLRPFRRNVSYFGIDADQLLVLHPELSRRMLAEIGALFEEGVFSPLPYRAFDHDEIGDAFRLMQNAGHIGKIVVLPPKAGVDHVVAKPPRTMKVDPQGAHLVVGGIGGFGLVAAEWLVEKGARTIALCSRRGIADEATAAAISRWTQSGVDVRLFACDVTRESDVKAMLADLRRAAPLKTVIHAAMVLDDALIGNLTEERNRPVIDVKAKGAAILDAETRSDVLDNFILFSSVTTLVGNPGQANYVAANGFLEGLARARRAEGLPALAAGFGAIADAGYLARNTDVGQRLDRRLGKTAINARDALNAVEEYIGSAPDTVDAAVVMISEFDWAAAHNLAVVNEALFDVVMRKAAHHASGTEGGDIDLVAMIEGKSPAEAQDVLFDILASEIATILRVSRESILKESVLKDIGLDSLMAVELGLNFEQNTGFDMPLSSLADNATVGDITRRLYEKVKARNGTEETDADVSAETRIVDELSRRHAGAE</sequence>
<dbReference type="CDD" id="cd00833">
    <property type="entry name" value="PKS"/>
    <property type="match status" value="1"/>
</dbReference>
<dbReference type="PROSITE" id="PS50075">
    <property type="entry name" value="CARRIER"/>
    <property type="match status" value="1"/>
</dbReference>
<evidence type="ECO:0000256" key="5">
    <source>
        <dbReference type="PROSITE-ProRule" id="PRU01363"/>
    </source>
</evidence>
<keyword evidence="1" id="KW-0596">Phosphopantetheine</keyword>
<dbReference type="SUPFAM" id="SSF52151">
    <property type="entry name" value="FabD/lysophospholipase-like"/>
    <property type="match status" value="1"/>
</dbReference>
<dbReference type="Pfam" id="PF16197">
    <property type="entry name" value="KAsynt_C_assoc"/>
    <property type="match status" value="1"/>
</dbReference>
<dbReference type="InterPro" id="IPR016035">
    <property type="entry name" value="Acyl_Trfase/lysoPLipase"/>
</dbReference>
<evidence type="ECO:0000259" key="7">
    <source>
        <dbReference type="PROSITE" id="PS52004"/>
    </source>
</evidence>
<keyword evidence="4" id="KW-0511">Multifunctional enzyme</keyword>
<dbReference type="Gene3D" id="3.90.180.10">
    <property type="entry name" value="Medium-chain alcohol dehydrogenases, catalytic domain"/>
    <property type="match status" value="1"/>
</dbReference>
<dbReference type="InterPro" id="IPR016036">
    <property type="entry name" value="Malonyl_transacylase_ACP-bd"/>
</dbReference>
<accession>A0A4Q2SGQ4</accession>
<feature type="active site" description="Proton donor; for dehydratase activity" evidence="5">
    <location>
        <position position="1088"/>
    </location>
</feature>